<evidence type="ECO:0000256" key="2">
    <source>
        <dbReference type="ARBA" id="ARBA00004613"/>
    </source>
</evidence>
<dbReference type="SUPFAM" id="SSF64518">
    <property type="entry name" value="Phase 1 flagellin"/>
    <property type="match status" value="1"/>
</dbReference>
<organism evidence="11 12">
    <name type="scientific">Candidatus Pantoea floridensis</name>
    <dbReference type="NCBI Taxonomy" id="1938870"/>
    <lineage>
        <taxon>Bacteria</taxon>
        <taxon>Pseudomonadati</taxon>
        <taxon>Pseudomonadota</taxon>
        <taxon>Gammaproteobacteria</taxon>
        <taxon>Enterobacterales</taxon>
        <taxon>Erwiniaceae</taxon>
        <taxon>Pantoea</taxon>
    </lineage>
</organism>
<dbReference type="GO" id="GO:0009424">
    <property type="term" value="C:bacterial-type flagellum hook"/>
    <property type="evidence" value="ECO:0007669"/>
    <property type="project" value="UniProtKB-UniRule"/>
</dbReference>
<feature type="domain" description="Flagellar hook-associated protein FlgK helical" evidence="10">
    <location>
        <begin position="93"/>
        <end position="328"/>
    </location>
</feature>
<dbReference type="Proteomes" id="UP000219271">
    <property type="component" value="Unassembled WGS sequence"/>
</dbReference>
<dbReference type="InterPro" id="IPR049119">
    <property type="entry name" value="FlgK_D2-like"/>
</dbReference>
<feature type="domain" description="Flagellar hook-associated protein 1 D2-like" evidence="9">
    <location>
        <begin position="337"/>
        <end position="414"/>
    </location>
</feature>
<dbReference type="InterPro" id="IPR053927">
    <property type="entry name" value="FlgK_helical"/>
</dbReference>
<dbReference type="PRINTS" id="PR01005">
    <property type="entry name" value="FLGHOOKAP1"/>
</dbReference>
<evidence type="ECO:0000256" key="5">
    <source>
        <dbReference type="ARBA" id="ARBA00022525"/>
    </source>
</evidence>
<keyword evidence="11" id="KW-0969">Cilium</keyword>
<keyword evidence="11" id="KW-0966">Cell projection</keyword>
<dbReference type="OrthoDB" id="9802553at2"/>
<keyword evidence="5 7" id="KW-0964">Secreted</keyword>
<accession>A0A286BXU7</accession>
<keyword evidence="6 7" id="KW-0975">Bacterial flagellum</keyword>
<evidence type="ECO:0000256" key="7">
    <source>
        <dbReference type="RuleBase" id="RU362065"/>
    </source>
</evidence>
<evidence type="ECO:0000256" key="1">
    <source>
        <dbReference type="ARBA" id="ARBA00004365"/>
    </source>
</evidence>
<gene>
    <name evidence="7" type="primary">flgK</name>
    <name evidence="11" type="ORF">SAMN06273570_3413</name>
</gene>
<proteinExistence type="inferred from homology"/>
<dbReference type="GO" id="GO:0005576">
    <property type="term" value="C:extracellular region"/>
    <property type="evidence" value="ECO:0007669"/>
    <property type="project" value="UniProtKB-SubCell"/>
</dbReference>
<evidence type="ECO:0000256" key="6">
    <source>
        <dbReference type="ARBA" id="ARBA00023143"/>
    </source>
</evidence>
<keyword evidence="12" id="KW-1185">Reference proteome</keyword>
<dbReference type="PANTHER" id="PTHR30033:SF1">
    <property type="entry name" value="FLAGELLAR HOOK-ASSOCIATED PROTEIN 1"/>
    <property type="match status" value="1"/>
</dbReference>
<dbReference type="GO" id="GO:0005198">
    <property type="term" value="F:structural molecule activity"/>
    <property type="evidence" value="ECO:0007669"/>
    <property type="project" value="UniProtKB-UniRule"/>
</dbReference>
<feature type="domain" description="Flagellar basal-body/hook protein C-terminal" evidence="8">
    <location>
        <begin position="505"/>
        <end position="542"/>
    </location>
</feature>
<dbReference type="Pfam" id="PF21158">
    <property type="entry name" value="flgK_1st_1"/>
    <property type="match status" value="1"/>
</dbReference>
<reference evidence="12" key="1">
    <citation type="submission" date="2017-09" db="EMBL/GenBank/DDBJ databases">
        <authorList>
            <person name="Varghese N."/>
            <person name="Submissions S."/>
        </authorList>
    </citation>
    <scope>NUCLEOTIDE SEQUENCE [LARGE SCALE GENOMIC DNA]</scope>
    <source>
        <strain evidence="12">JKS000234</strain>
    </source>
</reference>
<evidence type="ECO:0000313" key="12">
    <source>
        <dbReference type="Proteomes" id="UP000219271"/>
    </source>
</evidence>
<dbReference type="InterPro" id="IPR010930">
    <property type="entry name" value="Flg_bb/hook_C_dom"/>
</dbReference>
<protein>
    <recommendedName>
        <fullName evidence="4 7">Flagellar hook-associated protein 1</fullName>
        <shortName evidence="7">HAP1</shortName>
    </recommendedName>
</protein>
<dbReference type="Pfam" id="PF22638">
    <property type="entry name" value="FlgK_D1"/>
    <property type="match status" value="1"/>
</dbReference>
<dbReference type="PANTHER" id="PTHR30033">
    <property type="entry name" value="FLAGELLAR HOOK-ASSOCIATED PROTEIN 1"/>
    <property type="match status" value="1"/>
</dbReference>
<evidence type="ECO:0000259" key="8">
    <source>
        <dbReference type="Pfam" id="PF06429"/>
    </source>
</evidence>
<dbReference type="RefSeq" id="WP_097096836.1">
    <property type="nucleotide sequence ID" value="NZ_OCMY01000001.1"/>
</dbReference>
<dbReference type="GO" id="GO:0044780">
    <property type="term" value="P:bacterial-type flagellum assembly"/>
    <property type="evidence" value="ECO:0007669"/>
    <property type="project" value="InterPro"/>
</dbReference>
<dbReference type="InterPro" id="IPR002371">
    <property type="entry name" value="FlgK"/>
</dbReference>
<sequence length="544" mass="58182">MNNLFNLAKSGLNVGQSALNVVGSNMINATSQNYSRREMIIGESGGLATAQGFYGYGARVNNISRVYDAFTNTQLRDSGSKLGALDGRYQQLADIDNMLGDVSDNVSVSLNNLFKSMATLSGDASDGPARAAVYSSLGVLTQRFNESGKRLDNLEKSTNSQIDLSVKDINAYTQQLAEINKQLERVQAQNGSAPADLLDQRDALLESLALQVGIDVTENKITGRVDVTLADGRPLVFGEEQYKLATSPSPSDPNKTIVSYVNKEGKSEAINESSFTKGRLSGLFKFRNEDLELARNELDQIAFQMASRFNEQHRQGYTPAGDAGGDLFKLPDMQVFANTKNTGTGNLTNGKVTDYTKVNAEDYSISFDGSQWTVTGSDGRTVPATLSGDTLAFDGVEIDVPAGAASGDSFTLNPVAGAATGISRALASAQDFAASDKVDGGPSNNNNLEKMLKIQDEKLIGKSTLSEAYSSLVGTIGSNARAVQSNMTSAQIDADTKLETKQAFSGVDLNEENVNMTMFLQYYQASAQMLQTATSLLDTLLAIK</sequence>
<dbReference type="NCBIfam" id="TIGR02492">
    <property type="entry name" value="flgK_ends"/>
    <property type="match status" value="1"/>
</dbReference>
<evidence type="ECO:0000256" key="3">
    <source>
        <dbReference type="ARBA" id="ARBA00009677"/>
    </source>
</evidence>
<comment type="subcellular location">
    <subcellularLocation>
        <location evidence="1 7">Bacterial flagellum</location>
    </subcellularLocation>
    <subcellularLocation>
        <location evidence="2 7">Secreted</location>
    </subcellularLocation>
</comment>
<evidence type="ECO:0000259" key="9">
    <source>
        <dbReference type="Pfam" id="PF21158"/>
    </source>
</evidence>
<dbReference type="Pfam" id="PF06429">
    <property type="entry name" value="Flg_bbr_C"/>
    <property type="match status" value="1"/>
</dbReference>
<keyword evidence="11" id="KW-0282">Flagellum</keyword>
<comment type="similarity">
    <text evidence="3 7">Belongs to the flagella basal body rod proteins family.</text>
</comment>
<name>A0A286BXU7_9GAMM</name>
<dbReference type="AlphaFoldDB" id="A0A286BXU7"/>
<evidence type="ECO:0000259" key="10">
    <source>
        <dbReference type="Pfam" id="PF22638"/>
    </source>
</evidence>
<dbReference type="EMBL" id="OCMY01000001">
    <property type="protein sequence ID" value="SOD38976.1"/>
    <property type="molecule type" value="Genomic_DNA"/>
</dbReference>
<evidence type="ECO:0000313" key="11">
    <source>
        <dbReference type="EMBL" id="SOD38976.1"/>
    </source>
</evidence>
<evidence type="ECO:0000256" key="4">
    <source>
        <dbReference type="ARBA" id="ARBA00016244"/>
    </source>
</evidence>